<evidence type="ECO:0000256" key="9">
    <source>
        <dbReference type="SAM" id="Phobius"/>
    </source>
</evidence>
<protein>
    <recommendedName>
        <fullName evidence="12">Very-long-chain 3-oxoacyl-CoA reductase</fullName>
    </recommendedName>
</protein>
<keyword evidence="4" id="KW-0521">NADP</keyword>
<feature type="transmembrane region" description="Helical" evidence="9">
    <location>
        <begin position="220"/>
        <end position="239"/>
    </location>
</feature>
<dbReference type="PROSITE" id="PS51257">
    <property type="entry name" value="PROKAR_LIPOPROTEIN"/>
    <property type="match status" value="1"/>
</dbReference>
<dbReference type="PIRSF" id="PIRSF000126">
    <property type="entry name" value="11-beta-HSD1"/>
    <property type="match status" value="1"/>
</dbReference>
<sequence length="359" mass="39468">MSAPKVMFKFGSLGFTRDAAPLLGVTLAGCTYGLYVMFSKFQEPGYLHAEADHASYYVAYYTALLVTFTYDIFVRPGIKLSKFGARQGFWAVVTGCTDGLGREAALELARKGFNVLLISRSADKLASVAAEIQAIGVETKEIAVDFSSVSDAQWTEIKEAMDSVRVGVLMNNVGISYDYPMYVEEVSEETINGLVEINMRAMVKMTRLVLPQMKERKSGLIINSGSFAALLPSPFLAVYSGTKGFVKYFSQSLASEVKQQGIVVEHLQTYFVCSKMSKAKKPSFMIPLAKPYIKTVLAKIGVQGGSSEPFTSIPFFSHGLLAFVGERLVPKQTALDYNFKLLSGLRKRALKKMNTAKEQ</sequence>
<dbReference type="InterPro" id="IPR020904">
    <property type="entry name" value="Sc_DH/Rdtase_CS"/>
</dbReference>
<accession>A0A9W7XIF3</accession>
<feature type="transmembrane region" description="Helical" evidence="9">
    <location>
        <begin position="58"/>
        <end position="78"/>
    </location>
</feature>
<dbReference type="Gene3D" id="3.40.50.720">
    <property type="entry name" value="NAD(P)-binding Rossmann-like Domain"/>
    <property type="match status" value="1"/>
</dbReference>
<keyword evidence="9" id="KW-0812">Transmembrane</keyword>
<feature type="transmembrane region" description="Helical" evidence="9">
    <location>
        <begin position="20"/>
        <end position="38"/>
    </location>
</feature>
<dbReference type="PRINTS" id="PR00081">
    <property type="entry name" value="GDHRDH"/>
</dbReference>
<evidence type="ECO:0000256" key="7">
    <source>
        <dbReference type="ARBA" id="ARBA00023160"/>
    </source>
</evidence>
<dbReference type="Proteomes" id="UP001145021">
    <property type="component" value="Unassembled WGS sequence"/>
</dbReference>
<evidence type="ECO:0000256" key="1">
    <source>
        <dbReference type="ARBA" id="ARBA00005194"/>
    </source>
</evidence>
<keyword evidence="2" id="KW-0444">Lipid biosynthesis</keyword>
<dbReference type="PANTHER" id="PTHR43086:SF2">
    <property type="entry name" value="HYDROXYSTEROID DEHYDROGENASE-LIKE PROTEIN 1"/>
    <property type="match status" value="1"/>
</dbReference>
<keyword evidence="11" id="KW-1185">Reference proteome</keyword>
<evidence type="ECO:0000256" key="4">
    <source>
        <dbReference type="ARBA" id="ARBA00022857"/>
    </source>
</evidence>
<keyword evidence="9" id="KW-1133">Transmembrane helix</keyword>
<evidence type="ECO:0008006" key="12">
    <source>
        <dbReference type="Google" id="ProtNLM"/>
    </source>
</evidence>
<evidence type="ECO:0000256" key="5">
    <source>
        <dbReference type="ARBA" id="ARBA00023002"/>
    </source>
</evidence>
<dbReference type="PROSITE" id="PS00061">
    <property type="entry name" value="ADH_SHORT"/>
    <property type="match status" value="1"/>
</dbReference>
<reference evidence="10" key="1">
    <citation type="submission" date="2022-07" db="EMBL/GenBank/DDBJ databases">
        <title>Phylogenomic reconstructions and comparative analyses of Kickxellomycotina fungi.</title>
        <authorList>
            <person name="Reynolds N.K."/>
            <person name="Stajich J.E."/>
            <person name="Barry K."/>
            <person name="Grigoriev I.V."/>
            <person name="Crous P."/>
            <person name="Smith M.E."/>
        </authorList>
    </citation>
    <scope>NUCLEOTIDE SEQUENCE</scope>
    <source>
        <strain evidence="10">NBRC 105413</strain>
    </source>
</reference>
<evidence type="ECO:0000313" key="11">
    <source>
        <dbReference type="Proteomes" id="UP001145021"/>
    </source>
</evidence>
<name>A0A9W7XIF3_9FUNG</name>
<evidence type="ECO:0000256" key="6">
    <source>
        <dbReference type="ARBA" id="ARBA00023098"/>
    </source>
</evidence>
<gene>
    <name evidence="10" type="ORF">LPJ64_003120</name>
</gene>
<dbReference type="InterPro" id="IPR002347">
    <property type="entry name" value="SDR_fam"/>
</dbReference>
<dbReference type="GO" id="GO:0016491">
    <property type="term" value="F:oxidoreductase activity"/>
    <property type="evidence" value="ECO:0007669"/>
    <property type="project" value="UniProtKB-KW"/>
</dbReference>
<evidence type="ECO:0000313" key="10">
    <source>
        <dbReference type="EMBL" id="KAJ1645281.1"/>
    </source>
</evidence>
<dbReference type="EMBL" id="JANBOH010000114">
    <property type="protein sequence ID" value="KAJ1645281.1"/>
    <property type="molecule type" value="Genomic_DNA"/>
</dbReference>
<dbReference type="FunFam" id="3.40.50.720:FF:000137">
    <property type="entry name" value="Hydroxysteroid (17-beta) dehydrogenase 3"/>
    <property type="match status" value="1"/>
</dbReference>
<dbReference type="GO" id="GO:0005783">
    <property type="term" value="C:endoplasmic reticulum"/>
    <property type="evidence" value="ECO:0007669"/>
    <property type="project" value="TreeGrafter"/>
</dbReference>
<keyword evidence="9" id="KW-0472">Membrane</keyword>
<dbReference type="Pfam" id="PF00106">
    <property type="entry name" value="adh_short"/>
    <property type="match status" value="1"/>
</dbReference>
<evidence type="ECO:0000256" key="3">
    <source>
        <dbReference type="ARBA" id="ARBA00022832"/>
    </source>
</evidence>
<keyword evidence="5" id="KW-0560">Oxidoreductase</keyword>
<dbReference type="PANTHER" id="PTHR43086">
    <property type="entry name" value="VERY-LONG-CHAIN 3-OXOOACYL-COA REDUCTASE"/>
    <property type="match status" value="1"/>
</dbReference>
<dbReference type="SUPFAM" id="SSF51735">
    <property type="entry name" value="NAD(P)-binding Rossmann-fold domains"/>
    <property type="match status" value="1"/>
</dbReference>
<evidence type="ECO:0000256" key="2">
    <source>
        <dbReference type="ARBA" id="ARBA00022516"/>
    </source>
</evidence>
<dbReference type="InterPro" id="IPR036291">
    <property type="entry name" value="NAD(P)-bd_dom_sf"/>
</dbReference>
<organism evidence="10 11">
    <name type="scientific">Coemansia asiatica</name>
    <dbReference type="NCBI Taxonomy" id="1052880"/>
    <lineage>
        <taxon>Eukaryota</taxon>
        <taxon>Fungi</taxon>
        <taxon>Fungi incertae sedis</taxon>
        <taxon>Zoopagomycota</taxon>
        <taxon>Kickxellomycotina</taxon>
        <taxon>Kickxellomycetes</taxon>
        <taxon>Kickxellales</taxon>
        <taxon>Kickxellaceae</taxon>
        <taxon>Coemansia</taxon>
    </lineage>
</organism>
<dbReference type="GO" id="GO:0030497">
    <property type="term" value="P:fatty acid elongation"/>
    <property type="evidence" value="ECO:0007669"/>
    <property type="project" value="TreeGrafter"/>
</dbReference>
<comment type="pathway">
    <text evidence="1">Lipid metabolism; fatty acid biosynthesis.</text>
</comment>
<keyword evidence="3" id="KW-0276">Fatty acid metabolism</keyword>
<comment type="caution">
    <text evidence="10">The sequence shown here is derived from an EMBL/GenBank/DDBJ whole genome shotgun (WGS) entry which is preliminary data.</text>
</comment>
<dbReference type="CDD" id="cd05356">
    <property type="entry name" value="17beta-HSD1_like_SDR_c"/>
    <property type="match status" value="1"/>
</dbReference>
<dbReference type="PRINTS" id="PR00080">
    <property type="entry name" value="SDRFAMILY"/>
</dbReference>
<proteinExistence type="inferred from homology"/>
<keyword evidence="6" id="KW-0443">Lipid metabolism</keyword>
<evidence type="ECO:0000256" key="8">
    <source>
        <dbReference type="RuleBase" id="RU000363"/>
    </source>
</evidence>
<comment type="similarity">
    <text evidence="8">Belongs to the short-chain dehydrogenases/reductases (SDR) family.</text>
</comment>
<keyword evidence="7" id="KW-0275">Fatty acid biosynthesis</keyword>
<dbReference type="AlphaFoldDB" id="A0A9W7XIF3"/>